<accession>A0A4P9Y2M9</accession>
<feature type="compositionally biased region" description="Pro residues" evidence="1">
    <location>
        <begin position="23"/>
        <end position="33"/>
    </location>
</feature>
<dbReference type="Proteomes" id="UP000267251">
    <property type="component" value="Unassembled WGS sequence"/>
</dbReference>
<evidence type="ECO:0000313" key="2">
    <source>
        <dbReference type="EMBL" id="RKP13166.1"/>
    </source>
</evidence>
<gene>
    <name evidence="2" type="ORF">BJ684DRAFT_20323</name>
</gene>
<feature type="compositionally biased region" description="Basic and acidic residues" evidence="1">
    <location>
        <begin position="355"/>
        <end position="374"/>
    </location>
</feature>
<feature type="region of interest" description="Disordered" evidence="1">
    <location>
        <begin position="296"/>
        <end position="486"/>
    </location>
</feature>
<feature type="compositionally biased region" description="Low complexity" evidence="1">
    <location>
        <begin position="7"/>
        <end position="22"/>
    </location>
</feature>
<evidence type="ECO:0000313" key="3">
    <source>
        <dbReference type="Proteomes" id="UP000267251"/>
    </source>
</evidence>
<feature type="non-terminal residue" evidence="2">
    <location>
        <position position="486"/>
    </location>
</feature>
<proteinExistence type="predicted"/>
<feature type="compositionally biased region" description="Polar residues" evidence="1">
    <location>
        <begin position="336"/>
        <end position="354"/>
    </location>
</feature>
<feature type="compositionally biased region" description="Polar residues" evidence="1">
    <location>
        <begin position="67"/>
        <end position="82"/>
    </location>
</feature>
<feature type="compositionally biased region" description="Basic and acidic residues" evidence="1">
    <location>
        <begin position="311"/>
        <end position="325"/>
    </location>
</feature>
<feature type="compositionally biased region" description="Basic and acidic residues" evidence="1">
    <location>
        <begin position="83"/>
        <end position="95"/>
    </location>
</feature>
<protein>
    <submittedName>
        <fullName evidence="2">Uncharacterized protein</fullName>
    </submittedName>
</protein>
<feature type="compositionally biased region" description="Low complexity" evidence="1">
    <location>
        <begin position="469"/>
        <end position="486"/>
    </location>
</feature>
<organism evidence="2 3">
    <name type="scientific">Piptocephalis cylindrospora</name>
    <dbReference type="NCBI Taxonomy" id="1907219"/>
    <lineage>
        <taxon>Eukaryota</taxon>
        <taxon>Fungi</taxon>
        <taxon>Fungi incertae sedis</taxon>
        <taxon>Zoopagomycota</taxon>
        <taxon>Zoopagomycotina</taxon>
        <taxon>Zoopagomycetes</taxon>
        <taxon>Zoopagales</taxon>
        <taxon>Piptocephalidaceae</taxon>
        <taxon>Piptocephalis</taxon>
    </lineage>
</organism>
<sequence length="486" mass="51902">MTLRSASSLRSFYFRSTTSSSPSPQPTAHPPGDMPSNNNNPSSSSSSSSSSAPFHLSSSPSAAVAPTLSTEQAVGQTQSFPESQRRHDKEKRGKDTSGLGQRLAHSFYHRFSTQEPLETDQPISKRPESQDPSSTEPETSKKDTTHQESTAPTPTGEGPMDAPKPQAAPSIRGSWWSSRSPAFGEVRANPSRGGWWGWSPSIPVPGLTWSASSSSSSPHHASHEEADTVEEVNEEGPDPPSMDTTPPGKRPRSMLELGSEDGERERAAAAAAAASYWWPFRGGTVIIEREEAERIVANGIPDTGPSGRAGPRSEEEVQEAVERRASYWQAWFRQGAQESSGSEDGSKVTESNSDQGKEMDQSREEGSSEIHNQEDQDLSQEDGTMVETPSTQGSSGWGGYLWPLAGRSKSSLNGSIHKQGDVVVETSGSSEEKPSEDGVQEDEGEPIPSKAASNSEEPLTKAAQPPRPSSRASTTSSSSSSSSPSF</sequence>
<feature type="compositionally biased region" description="Low complexity" evidence="1">
    <location>
        <begin position="210"/>
        <end position="219"/>
    </location>
</feature>
<name>A0A4P9Y2M9_9FUNG</name>
<feature type="compositionally biased region" description="Low complexity" evidence="1">
    <location>
        <begin position="35"/>
        <end position="61"/>
    </location>
</feature>
<keyword evidence="3" id="KW-1185">Reference proteome</keyword>
<dbReference type="EMBL" id="KZ988091">
    <property type="protein sequence ID" value="RKP13166.1"/>
    <property type="molecule type" value="Genomic_DNA"/>
</dbReference>
<feature type="region of interest" description="Disordered" evidence="1">
    <location>
        <begin position="1"/>
        <end position="273"/>
    </location>
</feature>
<feature type="compositionally biased region" description="Acidic residues" evidence="1">
    <location>
        <begin position="227"/>
        <end position="237"/>
    </location>
</feature>
<evidence type="ECO:0000256" key="1">
    <source>
        <dbReference type="SAM" id="MobiDB-lite"/>
    </source>
</evidence>
<reference evidence="3" key="1">
    <citation type="journal article" date="2018" name="Nat. Microbiol.">
        <title>Leveraging single-cell genomics to expand the fungal tree of life.</title>
        <authorList>
            <person name="Ahrendt S.R."/>
            <person name="Quandt C.A."/>
            <person name="Ciobanu D."/>
            <person name="Clum A."/>
            <person name="Salamov A."/>
            <person name="Andreopoulos B."/>
            <person name="Cheng J.F."/>
            <person name="Woyke T."/>
            <person name="Pelin A."/>
            <person name="Henrissat B."/>
            <person name="Reynolds N.K."/>
            <person name="Benny G.L."/>
            <person name="Smith M.E."/>
            <person name="James T.Y."/>
            <person name="Grigoriev I.V."/>
        </authorList>
    </citation>
    <scope>NUCLEOTIDE SEQUENCE [LARGE SCALE GENOMIC DNA]</scope>
</reference>
<dbReference type="AlphaFoldDB" id="A0A4P9Y2M9"/>